<dbReference type="GO" id="GO:0055085">
    <property type="term" value="P:transmembrane transport"/>
    <property type="evidence" value="ECO:0007669"/>
    <property type="project" value="InterPro"/>
</dbReference>
<accession>A0A923RY05</accession>
<sequence>MTYHDLPRALLAHLGFTAVSVFFGFVLGVAFGILLSRRPRLSGVVLPVLSVFNTVPGIVFVGLLFIWLGMQPATVLIALSIYAMFPILKNTYAGLVSVDPQYIEAARGCGMTPLQRLYKIEIPLALPTIIGGLRMSTIYTVSWTVLAAMIGQGGLGEFIYTGISANDNGLILMGAIPAALLAFLLGSLIDVLQRMVVPKGMRKGGGGV</sequence>
<dbReference type="InterPro" id="IPR051204">
    <property type="entry name" value="ABC_transp_perm/SBD"/>
</dbReference>
<dbReference type="EMBL" id="JACOPL010000048">
    <property type="protein sequence ID" value="MBC5726871.1"/>
    <property type="molecule type" value="Genomic_DNA"/>
</dbReference>
<comment type="subcellular location">
    <subcellularLocation>
        <location evidence="6">Cell membrane</location>
        <topology evidence="6">Multi-pass membrane protein</topology>
    </subcellularLocation>
    <subcellularLocation>
        <location evidence="1">Membrane</location>
        <topology evidence="1">Multi-pass membrane protein</topology>
    </subcellularLocation>
</comment>
<dbReference type="Gene3D" id="1.10.3720.10">
    <property type="entry name" value="MetI-like"/>
    <property type="match status" value="1"/>
</dbReference>
<keyword evidence="4 6" id="KW-1133">Transmembrane helix</keyword>
<dbReference type="RefSeq" id="WP_054328561.1">
    <property type="nucleotide sequence ID" value="NZ_JACOPL010000048.1"/>
</dbReference>
<keyword evidence="2 6" id="KW-0813">Transport</keyword>
<evidence type="ECO:0000256" key="2">
    <source>
        <dbReference type="ARBA" id="ARBA00022448"/>
    </source>
</evidence>
<dbReference type="GO" id="GO:0031460">
    <property type="term" value="P:glycine betaine transport"/>
    <property type="evidence" value="ECO:0007669"/>
    <property type="project" value="TreeGrafter"/>
</dbReference>
<keyword evidence="5 6" id="KW-0472">Membrane</keyword>
<feature type="transmembrane region" description="Helical" evidence="6">
    <location>
        <begin position="12"/>
        <end position="35"/>
    </location>
</feature>
<evidence type="ECO:0000256" key="3">
    <source>
        <dbReference type="ARBA" id="ARBA00022692"/>
    </source>
</evidence>
<evidence type="ECO:0000256" key="4">
    <source>
        <dbReference type="ARBA" id="ARBA00022989"/>
    </source>
</evidence>
<feature type="transmembrane region" description="Helical" evidence="6">
    <location>
        <begin position="73"/>
        <end position="92"/>
    </location>
</feature>
<evidence type="ECO:0000256" key="5">
    <source>
        <dbReference type="ARBA" id="ARBA00023136"/>
    </source>
</evidence>
<feature type="transmembrane region" description="Helical" evidence="6">
    <location>
        <begin position="124"/>
        <end position="150"/>
    </location>
</feature>
<gene>
    <name evidence="8" type="ORF">H8S45_15640</name>
</gene>
<keyword evidence="9" id="KW-1185">Reference proteome</keyword>
<dbReference type="CDD" id="cd06261">
    <property type="entry name" value="TM_PBP2"/>
    <property type="match status" value="1"/>
</dbReference>
<feature type="domain" description="ABC transmembrane type-1" evidence="7">
    <location>
        <begin position="10"/>
        <end position="193"/>
    </location>
</feature>
<protein>
    <submittedName>
        <fullName evidence="8">ABC transporter permease</fullName>
    </submittedName>
</protein>
<keyword evidence="3 6" id="KW-0812">Transmembrane</keyword>
<dbReference type="InterPro" id="IPR000515">
    <property type="entry name" value="MetI-like"/>
</dbReference>
<comment type="similarity">
    <text evidence="6">Belongs to the binding-protein-dependent transport system permease family.</text>
</comment>
<dbReference type="FunFam" id="1.10.3720.10:FF:000001">
    <property type="entry name" value="Glycine betaine ABC transporter, permease"/>
    <property type="match status" value="1"/>
</dbReference>
<comment type="caution">
    <text evidence="8">The sequence shown here is derived from an EMBL/GenBank/DDBJ whole genome shotgun (WGS) entry which is preliminary data.</text>
</comment>
<dbReference type="PANTHER" id="PTHR30177">
    <property type="entry name" value="GLYCINE BETAINE/L-PROLINE TRANSPORT SYSTEM PERMEASE PROTEIN PROW"/>
    <property type="match status" value="1"/>
</dbReference>
<evidence type="ECO:0000256" key="1">
    <source>
        <dbReference type="ARBA" id="ARBA00004141"/>
    </source>
</evidence>
<dbReference type="Pfam" id="PF00528">
    <property type="entry name" value="BPD_transp_1"/>
    <property type="match status" value="1"/>
</dbReference>
<reference evidence="8" key="1">
    <citation type="submission" date="2020-08" db="EMBL/GenBank/DDBJ databases">
        <title>Genome public.</title>
        <authorList>
            <person name="Liu C."/>
            <person name="Sun Q."/>
        </authorList>
    </citation>
    <scope>NUCLEOTIDE SEQUENCE</scope>
    <source>
        <strain evidence="8">NSJ-28</strain>
    </source>
</reference>
<evidence type="ECO:0000256" key="6">
    <source>
        <dbReference type="RuleBase" id="RU363032"/>
    </source>
</evidence>
<dbReference type="PANTHER" id="PTHR30177:SF4">
    <property type="entry name" value="OSMOPROTECTANT IMPORT PERMEASE PROTEIN OSMW"/>
    <property type="match status" value="1"/>
</dbReference>
<feature type="transmembrane region" description="Helical" evidence="6">
    <location>
        <begin position="44"/>
        <end position="67"/>
    </location>
</feature>
<evidence type="ECO:0000313" key="8">
    <source>
        <dbReference type="EMBL" id="MBC5726871.1"/>
    </source>
</evidence>
<feature type="transmembrane region" description="Helical" evidence="6">
    <location>
        <begin position="170"/>
        <end position="192"/>
    </location>
</feature>
<proteinExistence type="inferred from homology"/>
<dbReference type="GO" id="GO:0005886">
    <property type="term" value="C:plasma membrane"/>
    <property type="evidence" value="ECO:0007669"/>
    <property type="project" value="UniProtKB-SubCell"/>
</dbReference>
<dbReference type="AlphaFoldDB" id="A0A923RY05"/>
<evidence type="ECO:0000313" key="9">
    <source>
        <dbReference type="Proteomes" id="UP000606499"/>
    </source>
</evidence>
<dbReference type="Proteomes" id="UP000606499">
    <property type="component" value="Unassembled WGS sequence"/>
</dbReference>
<organism evidence="8 9">
    <name type="scientific">Agathobaculum faecis</name>
    <dbReference type="NCBI Taxonomy" id="2763013"/>
    <lineage>
        <taxon>Bacteria</taxon>
        <taxon>Bacillati</taxon>
        <taxon>Bacillota</taxon>
        <taxon>Clostridia</taxon>
        <taxon>Eubacteriales</taxon>
        <taxon>Butyricicoccaceae</taxon>
        <taxon>Agathobaculum</taxon>
    </lineage>
</organism>
<dbReference type="SUPFAM" id="SSF161098">
    <property type="entry name" value="MetI-like"/>
    <property type="match status" value="1"/>
</dbReference>
<name>A0A923RY05_9FIRM</name>
<dbReference type="PROSITE" id="PS50928">
    <property type="entry name" value="ABC_TM1"/>
    <property type="match status" value="1"/>
</dbReference>
<evidence type="ECO:0000259" key="7">
    <source>
        <dbReference type="PROSITE" id="PS50928"/>
    </source>
</evidence>
<dbReference type="InterPro" id="IPR035906">
    <property type="entry name" value="MetI-like_sf"/>
</dbReference>